<dbReference type="PANTHER" id="PTHR42784:SF1">
    <property type="entry name" value="PYRANOSE 2-OXIDASE"/>
    <property type="match status" value="1"/>
</dbReference>
<feature type="domain" description="Glucose-methanol-choline oxidoreductase C-terminal" evidence="7">
    <location>
        <begin position="372"/>
        <end position="492"/>
    </location>
</feature>
<dbReference type="RefSeq" id="WP_141644503.1">
    <property type="nucleotide sequence ID" value="NZ_VIFM01000088.1"/>
</dbReference>
<evidence type="ECO:0000313" key="8">
    <source>
        <dbReference type="EMBL" id="TQF13783.1"/>
    </source>
</evidence>
<keyword evidence="5" id="KW-0560">Oxidoreductase</keyword>
<dbReference type="OrthoDB" id="9787779at2"/>
<feature type="domain" description="Glucose-methanol-choline oxidoreductase N-terminal" evidence="6">
    <location>
        <begin position="215"/>
        <end position="309"/>
    </location>
</feature>
<sequence length="508" mass="55848">MSTSKKTFDAVVVGSGACGGWAAKQLTEAGLNVLVLEAGRSDRADRLLWVWHRLRQKLLGYQAETDTPRKQRQSVQSTTFAWPFHPHAFVDDVDNPYTTPGDAPFTWIRARQVGGRTSVKAHGRQFYRLSDFNFKAGGLDGQGPDWPLTLAELAPHYETVERWMGLSGNTDGLDTLPDSVFASSIAMNPAEQHLKQHVERRWPERRVVVRRTAGAPITLPAAMKTGRLTLRTHAVVNQVLHDAKTGRVTGVTYVDTESGKTHEALGRVVILAAGTIETTRLLLHSKSAAFPDGLGNSSGQLGRNLMDHTYLLGIEAKMNLPPEQQRAEQSWAYIPQFRNVTSREEGFARGYGVQVFTFADSCHFVPFGEMVPRAGNRVTLSATVKDRWGIPAAHIDCRHSENELRMCKDAVASCQEMMKEAGFTVEKVNDTLSTPGMAIHEVGTARMGTDAKTSVLNPWNQSWDVPNLLVMDGASFPSQGPQNPTLTMMALAVRASAHLVDELKAGKL</sequence>
<evidence type="ECO:0000259" key="6">
    <source>
        <dbReference type="Pfam" id="PF00732"/>
    </source>
</evidence>
<evidence type="ECO:0000259" key="7">
    <source>
        <dbReference type="Pfam" id="PF05199"/>
    </source>
</evidence>
<dbReference type="Pfam" id="PF05199">
    <property type="entry name" value="GMC_oxred_C"/>
    <property type="match status" value="1"/>
</dbReference>
<dbReference type="EMBL" id="VIFM01000088">
    <property type="protein sequence ID" value="TQF13783.1"/>
    <property type="molecule type" value="Genomic_DNA"/>
</dbReference>
<dbReference type="InterPro" id="IPR051473">
    <property type="entry name" value="P2Ox-like"/>
</dbReference>
<gene>
    <name evidence="8" type="ORF">FJV41_22050</name>
</gene>
<name>A0A540WXQ9_9BACT</name>
<reference evidence="8 9" key="1">
    <citation type="submission" date="2019-06" db="EMBL/GenBank/DDBJ databases">
        <authorList>
            <person name="Livingstone P."/>
            <person name="Whitworth D."/>
        </authorList>
    </citation>
    <scope>NUCLEOTIDE SEQUENCE [LARGE SCALE GENOMIC DNA]</scope>
    <source>
        <strain evidence="8 9">AM401</strain>
    </source>
</reference>
<proteinExistence type="inferred from homology"/>
<comment type="similarity">
    <text evidence="2">Belongs to the GMC oxidoreductase family.</text>
</comment>
<protein>
    <submittedName>
        <fullName evidence="8">GMC family oxidoreductase</fullName>
    </submittedName>
</protein>
<keyword evidence="4" id="KW-0274">FAD</keyword>
<accession>A0A540WXQ9</accession>
<dbReference type="PANTHER" id="PTHR42784">
    <property type="entry name" value="PYRANOSE 2-OXIDASE"/>
    <property type="match status" value="1"/>
</dbReference>
<dbReference type="InterPro" id="IPR036188">
    <property type="entry name" value="FAD/NAD-bd_sf"/>
</dbReference>
<dbReference type="GO" id="GO:0050660">
    <property type="term" value="F:flavin adenine dinucleotide binding"/>
    <property type="evidence" value="ECO:0007669"/>
    <property type="project" value="InterPro"/>
</dbReference>
<dbReference type="SUPFAM" id="SSF51905">
    <property type="entry name" value="FAD/NAD(P)-binding domain"/>
    <property type="match status" value="1"/>
</dbReference>
<comment type="caution">
    <text evidence="8">The sequence shown here is derived from an EMBL/GenBank/DDBJ whole genome shotgun (WGS) entry which is preliminary data.</text>
</comment>
<keyword evidence="3" id="KW-0285">Flavoprotein</keyword>
<dbReference type="InterPro" id="IPR007867">
    <property type="entry name" value="GMC_OxRtase_C"/>
</dbReference>
<evidence type="ECO:0000313" key="9">
    <source>
        <dbReference type="Proteomes" id="UP000315369"/>
    </source>
</evidence>
<dbReference type="SUPFAM" id="SSF54373">
    <property type="entry name" value="FAD-linked reductases, C-terminal domain"/>
    <property type="match status" value="1"/>
</dbReference>
<dbReference type="AlphaFoldDB" id="A0A540WXQ9"/>
<comment type="cofactor">
    <cofactor evidence="1">
        <name>FAD</name>
        <dbReference type="ChEBI" id="CHEBI:57692"/>
    </cofactor>
</comment>
<dbReference type="Proteomes" id="UP000315369">
    <property type="component" value="Unassembled WGS sequence"/>
</dbReference>
<dbReference type="Pfam" id="PF00732">
    <property type="entry name" value="GMC_oxred_N"/>
    <property type="match status" value="1"/>
</dbReference>
<dbReference type="InterPro" id="IPR000172">
    <property type="entry name" value="GMC_OxRdtase_N"/>
</dbReference>
<keyword evidence="9" id="KW-1185">Reference proteome</keyword>
<evidence type="ECO:0000256" key="4">
    <source>
        <dbReference type="ARBA" id="ARBA00022827"/>
    </source>
</evidence>
<evidence type="ECO:0000256" key="5">
    <source>
        <dbReference type="ARBA" id="ARBA00023002"/>
    </source>
</evidence>
<evidence type="ECO:0000256" key="3">
    <source>
        <dbReference type="ARBA" id="ARBA00022630"/>
    </source>
</evidence>
<dbReference type="GO" id="GO:0016614">
    <property type="term" value="F:oxidoreductase activity, acting on CH-OH group of donors"/>
    <property type="evidence" value="ECO:0007669"/>
    <property type="project" value="InterPro"/>
</dbReference>
<organism evidence="8 9">
    <name type="scientific">Myxococcus llanfairpwllgwyngyllgogerychwyrndrobwllllantysiliogogogochensis</name>
    <dbReference type="NCBI Taxonomy" id="2590453"/>
    <lineage>
        <taxon>Bacteria</taxon>
        <taxon>Pseudomonadati</taxon>
        <taxon>Myxococcota</taxon>
        <taxon>Myxococcia</taxon>
        <taxon>Myxococcales</taxon>
        <taxon>Cystobacterineae</taxon>
        <taxon>Myxococcaceae</taxon>
        <taxon>Myxococcus</taxon>
    </lineage>
</organism>
<evidence type="ECO:0000256" key="1">
    <source>
        <dbReference type="ARBA" id="ARBA00001974"/>
    </source>
</evidence>
<evidence type="ECO:0000256" key="2">
    <source>
        <dbReference type="ARBA" id="ARBA00010790"/>
    </source>
</evidence>
<dbReference type="Gene3D" id="3.50.50.60">
    <property type="entry name" value="FAD/NAD(P)-binding domain"/>
    <property type="match status" value="2"/>
</dbReference>